<dbReference type="AlphaFoldDB" id="A0A0F9HRE7"/>
<organism evidence="2">
    <name type="scientific">marine sediment metagenome</name>
    <dbReference type="NCBI Taxonomy" id="412755"/>
    <lineage>
        <taxon>unclassified sequences</taxon>
        <taxon>metagenomes</taxon>
        <taxon>ecological metagenomes</taxon>
    </lineage>
</organism>
<proteinExistence type="predicted"/>
<dbReference type="EMBL" id="LAZR01014337">
    <property type="protein sequence ID" value="KKM17931.1"/>
    <property type="molecule type" value="Genomic_DNA"/>
</dbReference>
<name>A0A0F9HRE7_9ZZZZ</name>
<feature type="compositionally biased region" description="Basic and acidic residues" evidence="1">
    <location>
        <begin position="117"/>
        <end position="135"/>
    </location>
</feature>
<sequence length="135" mass="14684">QETLDETANARLARKKAVSDQDLTVVVAKTEDYVRRLKAQAQKEVEVSGAVQPGLVEAITALGQSGMLEKLAANVAPLAIVKGISIGGAIQQLFEGTPFEKTVGKLVQHVDGSNGEYKSRFETEHPEHDESRWEK</sequence>
<feature type="non-terminal residue" evidence="2">
    <location>
        <position position="1"/>
    </location>
</feature>
<comment type="caution">
    <text evidence="2">The sequence shown here is derived from an EMBL/GenBank/DDBJ whole genome shotgun (WGS) entry which is preliminary data.</text>
</comment>
<feature type="region of interest" description="Disordered" evidence="1">
    <location>
        <begin position="116"/>
        <end position="135"/>
    </location>
</feature>
<gene>
    <name evidence="2" type="ORF">LCGC14_1670720</name>
</gene>
<protein>
    <submittedName>
        <fullName evidence="2">Uncharacterized protein</fullName>
    </submittedName>
</protein>
<accession>A0A0F9HRE7</accession>
<evidence type="ECO:0000256" key="1">
    <source>
        <dbReference type="SAM" id="MobiDB-lite"/>
    </source>
</evidence>
<evidence type="ECO:0000313" key="2">
    <source>
        <dbReference type="EMBL" id="KKM17931.1"/>
    </source>
</evidence>
<reference evidence="2" key="1">
    <citation type="journal article" date="2015" name="Nature">
        <title>Complex archaea that bridge the gap between prokaryotes and eukaryotes.</title>
        <authorList>
            <person name="Spang A."/>
            <person name="Saw J.H."/>
            <person name="Jorgensen S.L."/>
            <person name="Zaremba-Niedzwiedzka K."/>
            <person name="Martijn J."/>
            <person name="Lind A.E."/>
            <person name="van Eijk R."/>
            <person name="Schleper C."/>
            <person name="Guy L."/>
            <person name="Ettema T.J."/>
        </authorList>
    </citation>
    <scope>NUCLEOTIDE SEQUENCE</scope>
</reference>